<dbReference type="EMBL" id="JABFAF010264478">
    <property type="protein sequence ID" value="MBA0876303.1"/>
    <property type="molecule type" value="Genomic_DNA"/>
</dbReference>
<protein>
    <submittedName>
        <fullName evidence="1">Uncharacterized protein</fullName>
    </submittedName>
</protein>
<name>A0A7J9MYX6_GOSSC</name>
<dbReference type="OrthoDB" id="1001609at2759"/>
<comment type="caution">
    <text evidence="1">The sequence shown here is derived from an EMBL/GenBank/DDBJ whole genome shotgun (WGS) entry which is preliminary data.</text>
</comment>
<sequence length="94" mass="10792">MMDRQTALVVGEAIGEVLAIDWRNREGCWTEFIRVKIKLDISKPLQRVVYLVGRKEKEISATNGNAQARGKWRNDVELIESKTDDNTETNESKE</sequence>
<evidence type="ECO:0000313" key="2">
    <source>
        <dbReference type="Proteomes" id="UP000593576"/>
    </source>
</evidence>
<organism evidence="1 2">
    <name type="scientific">Gossypium schwendimanii</name>
    <name type="common">Cotton</name>
    <dbReference type="NCBI Taxonomy" id="34291"/>
    <lineage>
        <taxon>Eukaryota</taxon>
        <taxon>Viridiplantae</taxon>
        <taxon>Streptophyta</taxon>
        <taxon>Embryophyta</taxon>
        <taxon>Tracheophyta</taxon>
        <taxon>Spermatophyta</taxon>
        <taxon>Magnoliopsida</taxon>
        <taxon>eudicotyledons</taxon>
        <taxon>Gunneridae</taxon>
        <taxon>Pentapetalae</taxon>
        <taxon>rosids</taxon>
        <taxon>malvids</taxon>
        <taxon>Malvales</taxon>
        <taxon>Malvaceae</taxon>
        <taxon>Malvoideae</taxon>
        <taxon>Gossypium</taxon>
    </lineage>
</organism>
<dbReference type="AlphaFoldDB" id="A0A7J9MYX6"/>
<gene>
    <name evidence="1" type="ORF">Goshw_017921</name>
</gene>
<accession>A0A7J9MYX6</accession>
<keyword evidence="2" id="KW-1185">Reference proteome</keyword>
<evidence type="ECO:0000313" key="1">
    <source>
        <dbReference type="EMBL" id="MBA0876303.1"/>
    </source>
</evidence>
<dbReference type="Proteomes" id="UP000593576">
    <property type="component" value="Unassembled WGS sequence"/>
</dbReference>
<proteinExistence type="predicted"/>
<reference evidence="1 2" key="1">
    <citation type="journal article" date="2019" name="Genome Biol. Evol.">
        <title>Insights into the evolution of the New World diploid cottons (Gossypium, subgenus Houzingenia) based on genome sequencing.</title>
        <authorList>
            <person name="Grover C.E."/>
            <person name="Arick M.A. 2nd"/>
            <person name="Thrash A."/>
            <person name="Conover J.L."/>
            <person name="Sanders W.S."/>
            <person name="Peterson D.G."/>
            <person name="Frelichowski J.E."/>
            <person name="Scheffler J.A."/>
            <person name="Scheffler B.E."/>
            <person name="Wendel J.F."/>
        </authorList>
    </citation>
    <scope>NUCLEOTIDE SEQUENCE [LARGE SCALE GENOMIC DNA]</scope>
    <source>
        <strain evidence="1">1</strain>
        <tissue evidence="1">Leaf</tissue>
    </source>
</reference>